<organism evidence="2 3">
    <name type="scientific">Xylocopa violacea</name>
    <name type="common">Violet carpenter bee</name>
    <name type="synonym">Apis violacea</name>
    <dbReference type="NCBI Taxonomy" id="135666"/>
    <lineage>
        <taxon>Eukaryota</taxon>
        <taxon>Metazoa</taxon>
        <taxon>Ecdysozoa</taxon>
        <taxon>Arthropoda</taxon>
        <taxon>Hexapoda</taxon>
        <taxon>Insecta</taxon>
        <taxon>Pterygota</taxon>
        <taxon>Neoptera</taxon>
        <taxon>Endopterygota</taxon>
        <taxon>Hymenoptera</taxon>
        <taxon>Apocrita</taxon>
        <taxon>Aculeata</taxon>
        <taxon>Apoidea</taxon>
        <taxon>Anthophila</taxon>
        <taxon>Apidae</taxon>
        <taxon>Xylocopa</taxon>
        <taxon>Xylocopa</taxon>
    </lineage>
</organism>
<feature type="region of interest" description="Disordered" evidence="1">
    <location>
        <begin position="467"/>
        <end position="488"/>
    </location>
</feature>
<feature type="compositionally biased region" description="Low complexity" evidence="1">
    <location>
        <begin position="523"/>
        <end position="534"/>
    </location>
</feature>
<proteinExistence type="predicted"/>
<feature type="region of interest" description="Disordered" evidence="1">
    <location>
        <begin position="656"/>
        <end position="700"/>
    </location>
</feature>
<sequence length="913" mass="104724">MKSDDFTWTVVPNTVADRMVNSSLVHKLVPSKKLRRRNKILNAQIKNIHTLKSYSQYIKMKTSVLRKESDESDTEDNVSLTEDDYNILCKSDLSLTQMSNESSFNNLSHSDEELESNEDFMSDTESETAFTQKSKNKSQETTNIDWQIIAKKRSRSISPSRKKKNVKSSTCTNAICPKADDVETSTQTNSNILNEKSISNKSSKKNILSTENKVLHIDERTVESHAEDTNSNEITCNTTTVQEVINTTNESVPLNPTKNKISKILESDKEHCYKIPNSPNKEKLLEVVNTNNESVSPKPIKNKISKILESDKEHCYKIPNSPKEEKLLEVINTNNESVSPKPIKNKISKILESDKEHCYKIPNSPKKEKLLEVINTNNESVPIKPIKNNISKILESDKEHCYKIPNSPKKEKLEEMKKKVTPLLDTVKDVQNTNDPCTSTNEPLDQNHLNLNIESNVQNSEPLEIQSPNIAKKHQPKDSGIEDTDEEFVEHDEKYKNETQKVEQNLSTLSSNLECKDDVVHVPNNLKSKNPNSPRVDPEDVPSTNEEVSTNEQEHEEKLQKPIVISTEIVNRKYKIIPNTSMFNKHAEPEESNMKDFWNKRLYETEDIEENIEGGVSPLTKKRLQQFRRLNLTIESDSSLSENDIRYSHESMREKLFNRDKESDMSGSEDESIHCKHESSIQLLRSENEDKSESFSKESSYCMDNEDNSLTYCSKVEMNSSIDVKQSSFIGDDSIKHNSNHLNNIVNHDVDQDEDESCTESFHEKNLDIEITQQPVNKKTVNGKNLDIEITQQSVNKKTVIHRRPCNLKELTEQEGLVLKTPKPSFKYKNIGEDELFIIDLPSKVLENQLLGSKMILTENKLKLGKQKYKIKYKEINKISCVFASTKRNKPYRTVNIKPLTRIVTRQKLHESN</sequence>
<feature type="compositionally biased region" description="Polar residues" evidence="1">
    <location>
        <begin position="127"/>
        <end position="144"/>
    </location>
</feature>
<name>A0ABP1NAW5_XYLVO</name>
<feature type="compositionally biased region" description="Polar residues" evidence="1">
    <location>
        <begin position="542"/>
        <end position="551"/>
    </location>
</feature>
<feature type="region of interest" description="Disordered" evidence="1">
    <location>
        <begin position="102"/>
        <end position="144"/>
    </location>
</feature>
<keyword evidence="3" id="KW-1185">Reference proteome</keyword>
<accession>A0ABP1NAW5</accession>
<feature type="region of interest" description="Disordered" evidence="1">
    <location>
        <begin position="522"/>
        <end position="558"/>
    </location>
</feature>
<gene>
    <name evidence="2" type="ORF">XYLVIOL_LOCUS3099</name>
</gene>
<protein>
    <submittedName>
        <fullName evidence="2">Uncharacterized protein</fullName>
    </submittedName>
</protein>
<evidence type="ECO:0000313" key="2">
    <source>
        <dbReference type="EMBL" id="CAL7938113.1"/>
    </source>
</evidence>
<reference evidence="2 3" key="1">
    <citation type="submission" date="2024-08" db="EMBL/GenBank/DDBJ databases">
        <authorList>
            <person name="Will J Nash"/>
            <person name="Angela Man"/>
            <person name="Seanna McTaggart"/>
            <person name="Kendall Baker"/>
            <person name="Tom Barker"/>
            <person name="Leah Catchpole"/>
            <person name="Alex Durrant"/>
            <person name="Karim Gharbi"/>
            <person name="Naomi Irish"/>
            <person name="Gemy Kaithakottil"/>
            <person name="Debby Ku"/>
            <person name="Aaliyah Providence"/>
            <person name="Felix Shaw"/>
            <person name="David Swarbreck"/>
            <person name="Chris Watkins"/>
            <person name="Ann M. McCartney"/>
            <person name="Giulio Formenti"/>
            <person name="Alice Mouton"/>
            <person name="Noel Vella"/>
            <person name="Bjorn M von Reumont"/>
            <person name="Adriana Vella"/>
            <person name="Wilfried Haerty"/>
        </authorList>
    </citation>
    <scope>NUCLEOTIDE SEQUENCE [LARGE SCALE GENOMIC DNA]</scope>
</reference>
<feature type="compositionally biased region" description="Acidic residues" evidence="1">
    <location>
        <begin position="112"/>
        <end position="126"/>
    </location>
</feature>
<feature type="compositionally biased region" description="Basic and acidic residues" evidence="1">
    <location>
        <begin position="686"/>
        <end position="696"/>
    </location>
</feature>
<comment type="caution">
    <text evidence="2">The sequence shown here is derived from an EMBL/GenBank/DDBJ whole genome shotgun (WGS) entry which is preliminary data.</text>
</comment>
<evidence type="ECO:0000313" key="3">
    <source>
        <dbReference type="Proteomes" id="UP001642520"/>
    </source>
</evidence>
<dbReference type="EMBL" id="CAXAJV020001288">
    <property type="protein sequence ID" value="CAL7938113.1"/>
    <property type="molecule type" value="Genomic_DNA"/>
</dbReference>
<evidence type="ECO:0000256" key="1">
    <source>
        <dbReference type="SAM" id="MobiDB-lite"/>
    </source>
</evidence>
<dbReference type="Proteomes" id="UP001642520">
    <property type="component" value="Unassembled WGS sequence"/>
</dbReference>